<proteinExistence type="predicted"/>
<dbReference type="Pfam" id="PF17919">
    <property type="entry name" value="RT_RNaseH_2"/>
    <property type="match status" value="1"/>
</dbReference>
<dbReference type="STRING" id="29170.A0A368F1E4"/>
<protein>
    <recommendedName>
        <fullName evidence="1">Reverse transcriptase/retrotransposon-derived protein RNase H-like domain-containing protein</fullName>
    </recommendedName>
</protein>
<dbReference type="Gene3D" id="3.30.70.270">
    <property type="match status" value="1"/>
</dbReference>
<dbReference type="EMBL" id="JOJR01010101">
    <property type="protein sequence ID" value="RCN25872.1"/>
    <property type="molecule type" value="Genomic_DNA"/>
</dbReference>
<reference evidence="2 3" key="1">
    <citation type="submission" date="2014-10" db="EMBL/GenBank/DDBJ databases">
        <title>Draft genome of the hookworm Ancylostoma caninum.</title>
        <authorList>
            <person name="Mitreva M."/>
        </authorList>
    </citation>
    <scope>NUCLEOTIDE SEQUENCE [LARGE SCALE GENOMIC DNA]</scope>
    <source>
        <strain evidence="2 3">Baltimore</strain>
    </source>
</reference>
<dbReference type="AlphaFoldDB" id="A0A368F1E4"/>
<evidence type="ECO:0000313" key="3">
    <source>
        <dbReference type="Proteomes" id="UP000252519"/>
    </source>
</evidence>
<name>A0A368F1E4_ANCCA</name>
<accession>A0A368F1E4</accession>
<dbReference type="Proteomes" id="UP000252519">
    <property type="component" value="Unassembled WGS sequence"/>
</dbReference>
<evidence type="ECO:0000259" key="1">
    <source>
        <dbReference type="Pfam" id="PF17919"/>
    </source>
</evidence>
<dbReference type="SUPFAM" id="SSF56672">
    <property type="entry name" value="DNA/RNA polymerases"/>
    <property type="match status" value="1"/>
</dbReference>
<comment type="caution">
    <text evidence="2">The sequence shown here is derived from an EMBL/GenBank/DDBJ whole genome shotgun (WGS) entry which is preliminary data.</text>
</comment>
<gene>
    <name evidence="2" type="ORF">ANCCAN_28413</name>
</gene>
<dbReference type="InterPro" id="IPR041577">
    <property type="entry name" value="RT_RNaseH_2"/>
</dbReference>
<feature type="domain" description="Reverse transcriptase/retrotransposon-derived protein RNase H-like" evidence="1">
    <location>
        <begin position="31"/>
        <end position="117"/>
    </location>
</feature>
<dbReference type="PANTHER" id="PTHR34072">
    <property type="entry name" value="ENZYMATIC POLYPROTEIN-RELATED"/>
    <property type="match status" value="1"/>
</dbReference>
<dbReference type="InterPro" id="IPR043128">
    <property type="entry name" value="Rev_trsase/Diguanyl_cyclase"/>
</dbReference>
<keyword evidence="3" id="KW-1185">Reference proteome</keyword>
<dbReference type="InterPro" id="IPR043502">
    <property type="entry name" value="DNA/RNA_pol_sf"/>
</dbReference>
<evidence type="ECO:0000313" key="2">
    <source>
        <dbReference type="EMBL" id="RCN25872.1"/>
    </source>
</evidence>
<organism evidence="2 3">
    <name type="scientific">Ancylostoma caninum</name>
    <name type="common">Dog hookworm</name>
    <dbReference type="NCBI Taxonomy" id="29170"/>
    <lineage>
        <taxon>Eukaryota</taxon>
        <taxon>Metazoa</taxon>
        <taxon>Ecdysozoa</taxon>
        <taxon>Nematoda</taxon>
        <taxon>Chromadorea</taxon>
        <taxon>Rhabditida</taxon>
        <taxon>Rhabditina</taxon>
        <taxon>Rhabditomorpha</taxon>
        <taxon>Strongyloidea</taxon>
        <taxon>Ancylostomatidae</taxon>
        <taxon>Ancylostomatinae</taxon>
        <taxon>Ancylostoma</taxon>
    </lineage>
</organism>
<dbReference type="OrthoDB" id="5920491at2759"/>
<sequence>MASCYRESILKFVKITRCLYQTISPKTRWRWTEREEKASEEMKPRLTQAPILAQPDMEGAAYESNPFVIFTDASTHGLGAVLCQQGKDGFLHPIYFVSKKLSKAVVNYHVKNLGALAKYRLEVQYVAGKGNAVADALLPGATTGEEHERVVCPENEMIVCRTAAEESEWLKKLRQDDDYWELISALEAGRTDLGVKMQRSNKRLVSADFTLDEGHLKLVQERSLVKVVPKSRREKLIRVLEGVMMGHFSPR</sequence>